<dbReference type="PANTHER" id="PTHR11711">
    <property type="entry name" value="ADP RIBOSYLATION FACTOR-RELATED"/>
    <property type="match status" value="1"/>
</dbReference>
<evidence type="ECO:0000256" key="8">
    <source>
        <dbReference type="PIRSR" id="PIRSR606689-1"/>
    </source>
</evidence>
<dbReference type="SUPFAM" id="SSF52540">
    <property type="entry name" value="P-loop containing nucleoside triphosphate hydrolases"/>
    <property type="match status" value="1"/>
</dbReference>
<dbReference type="InterPro" id="IPR027417">
    <property type="entry name" value="P-loop_NTPase"/>
</dbReference>
<keyword evidence="3 8" id="KW-0342">GTP-binding</keyword>
<dbReference type="PRINTS" id="PR00328">
    <property type="entry name" value="SAR1GTPBP"/>
</dbReference>
<dbReference type="SMART" id="SM00178">
    <property type="entry name" value="SAR"/>
    <property type="match status" value="1"/>
</dbReference>
<feature type="binding site" evidence="9">
    <location>
        <position position="27"/>
    </location>
    <ligand>
        <name>Mg(2+)</name>
        <dbReference type="ChEBI" id="CHEBI:18420"/>
    </ligand>
</feature>
<keyword evidence="9" id="KW-0479">Metal-binding</keyword>
<feature type="binding site" evidence="8">
    <location>
        <begin position="20"/>
        <end position="27"/>
    </location>
    <ligand>
        <name>GTP</name>
        <dbReference type="ChEBI" id="CHEBI:37565"/>
    </ligand>
</feature>
<dbReference type="FunFam" id="3.40.50.300:FF:000412">
    <property type="entry name" value="ADP-ribosylation factor 1"/>
    <property type="match status" value="1"/>
</dbReference>
<dbReference type="Ensembl" id="ENSVURT00010020401.1">
    <property type="protein sequence ID" value="ENSVURP00010017960.1"/>
    <property type="gene ID" value="ENSVURG00010013720.1"/>
</dbReference>
<dbReference type="OMA" id="EYYCENT"/>
<dbReference type="GO" id="GO:0005525">
    <property type="term" value="F:GTP binding"/>
    <property type="evidence" value="ECO:0007669"/>
    <property type="project" value="UniProtKB-KW"/>
</dbReference>
<evidence type="ECO:0000256" key="3">
    <source>
        <dbReference type="ARBA" id="ARBA00023134"/>
    </source>
</evidence>
<dbReference type="CDD" id="cd04156">
    <property type="entry name" value="ARLTS1"/>
    <property type="match status" value="1"/>
</dbReference>
<comment type="subunit">
    <text evidence="5">Interacts with ARL14EP.</text>
</comment>
<dbReference type="GeneTree" id="ENSGT00940000162138"/>
<feature type="binding site" evidence="8">
    <location>
        <position position="67"/>
    </location>
    <ligand>
        <name>GTP</name>
        <dbReference type="ChEBI" id="CHEBI:37565"/>
    </ligand>
</feature>
<evidence type="ECO:0000256" key="9">
    <source>
        <dbReference type="PIRSR" id="PIRSR606689-2"/>
    </source>
</evidence>
<proteinExistence type="inferred from homology"/>
<feature type="binding site" evidence="8">
    <location>
        <begin position="123"/>
        <end position="126"/>
    </location>
    <ligand>
        <name>GTP</name>
        <dbReference type="ChEBI" id="CHEBI:37565"/>
    </ligand>
</feature>
<organism evidence="11 12">
    <name type="scientific">Vombatus ursinus</name>
    <name type="common">Common wombat</name>
    <dbReference type="NCBI Taxonomy" id="29139"/>
    <lineage>
        <taxon>Eukaryota</taxon>
        <taxon>Metazoa</taxon>
        <taxon>Chordata</taxon>
        <taxon>Craniata</taxon>
        <taxon>Vertebrata</taxon>
        <taxon>Euteleostomi</taxon>
        <taxon>Mammalia</taxon>
        <taxon>Metatheria</taxon>
        <taxon>Diprotodontia</taxon>
        <taxon>Vombatidae</taxon>
        <taxon>Vombatus</taxon>
    </lineage>
</organism>
<evidence type="ECO:0000256" key="7">
    <source>
        <dbReference type="ARBA" id="ARBA00077764"/>
    </source>
</evidence>
<comment type="function">
    <text evidence="4">GTPase that recruits MYO1E to MHC class II-containing vesicles via the effector protein ARL14EP and hence controls the movement of these vesicles along the actin cytoskeleton in dendritic cells.</text>
</comment>
<evidence type="ECO:0000256" key="5">
    <source>
        <dbReference type="ARBA" id="ARBA00061881"/>
    </source>
</evidence>
<reference evidence="11" key="2">
    <citation type="submission" date="2025-08" db="UniProtKB">
        <authorList>
            <consortium name="Ensembl"/>
        </authorList>
    </citation>
    <scope>IDENTIFICATION</scope>
</reference>
<evidence type="ECO:0000256" key="1">
    <source>
        <dbReference type="ARBA" id="ARBA00010290"/>
    </source>
</evidence>
<dbReference type="GO" id="GO:0030010">
    <property type="term" value="P:establishment of cell polarity"/>
    <property type="evidence" value="ECO:0007669"/>
    <property type="project" value="UniProtKB-ARBA"/>
</dbReference>
<sequence length="193" mass="22183">MGVCNCKFSKVKHARVLLLGLDFSGKSTILYKLKQAKDFTTLPTIGFNVEMIKMEKNIHLTVWDVGGQLHMRSFWDQYCENTDVLVYVVDSTDQRHLEDSRREFKLLLKNEHIRCVPVLLLANKQDLPGACTAEDITRKFKMKKNCGDRDWYVQPCCAISGDGLAEGFCKVTEFIKSYRKSAEATLAFFRQNQ</sequence>
<dbReference type="InterPro" id="IPR024156">
    <property type="entry name" value="Small_GTPase_ARF"/>
</dbReference>
<dbReference type="STRING" id="29139.ENSVURP00010017960"/>
<evidence type="ECO:0000313" key="12">
    <source>
        <dbReference type="Proteomes" id="UP000314987"/>
    </source>
</evidence>
<evidence type="ECO:0000256" key="4">
    <source>
        <dbReference type="ARBA" id="ARBA00054077"/>
    </source>
</evidence>
<feature type="binding site" evidence="9">
    <location>
        <position position="44"/>
    </location>
    <ligand>
        <name>Mg(2+)</name>
        <dbReference type="ChEBI" id="CHEBI:18420"/>
    </ligand>
</feature>
<dbReference type="InterPro" id="IPR006689">
    <property type="entry name" value="Small_GTPase_ARF/SAR"/>
</dbReference>
<keyword evidence="2 8" id="KW-0547">Nucleotide-binding</keyword>
<dbReference type="NCBIfam" id="TIGR00231">
    <property type="entry name" value="small_GTP"/>
    <property type="match status" value="1"/>
</dbReference>
<dbReference type="Pfam" id="PF00025">
    <property type="entry name" value="Arf"/>
    <property type="match status" value="1"/>
</dbReference>
<reference evidence="12" key="1">
    <citation type="submission" date="2018-12" db="EMBL/GenBank/DDBJ databases">
        <authorList>
            <person name="Yazar S."/>
        </authorList>
    </citation>
    <scope>NUCLEOTIDE SEQUENCE [LARGE SCALE GENOMIC DNA]</scope>
</reference>
<dbReference type="InterPro" id="IPR005225">
    <property type="entry name" value="Small_GTP-bd"/>
</dbReference>
<evidence type="ECO:0000256" key="2">
    <source>
        <dbReference type="ARBA" id="ARBA00022741"/>
    </source>
</evidence>
<dbReference type="Proteomes" id="UP000314987">
    <property type="component" value="Unassembled WGS sequence"/>
</dbReference>
<keyword evidence="9" id="KW-0460">Magnesium</keyword>
<evidence type="ECO:0000256" key="6">
    <source>
        <dbReference type="ARBA" id="ARBA00072405"/>
    </source>
</evidence>
<dbReference type="GO" id="GO:0003924">
    <property type="term" value="F:GTPase activity"/>
    <property type="evidence" value="ECO:0007669"/>
    <property type="project" value="InterPro"/>
</dbReference>
<protein>
    <recommendedName>
        <fullName evidence="6">ADP-ribosylation factor-like protein 14</fullName>
    </recommendedName>
    <alternativeName>
        <fullName evidence="7">ADP-ribosylation factor 7</fullName>
    </alternativeName>
</protein>
<dbReference type="PROSITE" id="PS51417">
    <property type="entry name" value="ARF"/>
    <property type="match status" value="1"/>
</dbReference>
<gene>
    <name evidence="11" type="primary">ARL14</name>
</gene>
<keyword evidence="12" id="KW-1185">Reference proteome</keyword>
<evidence type="ECO:0000313" key="11">
    <source>
        <dbReference type="Ensembl" id="ENSVURP00010017960.1"/>
    </source>
</evidence>
<reference evidence="11" key="3">
    <citation type="submission" date="2025-09" db="UniProtKB">
        <authorList>
            <consortium name="Ensembl"/>
        </authorList>
    </citation>
    <scope>IDENTIFICATION</scope>
</reference>
<dbReference type="AlphaFoldDB" id="A0A4X2L8D5"/>
<dbReference type="SMART" id="SM00177">
    <property type="entry name" value="ARF"/>
    <property type="match status" value="1"/>
</dbReference>
<accession>A0A4X2L8D5</accession>
<dbReference type="Gene3D" id="3.40.50.300">
    <property type="entry name" value="P-loop containing nucleotide triphosphate hydrolases"/>
    <property type="match status" value="1"/>
</dbReference>
<name>A0A4X2L8D5_VOMUR</name>
<comment type="similarity">
    <text evidence="1 10">Belongs to the small GTPase superfamily. Arf family.</text>
</comment>
<dbReference type="GO" id="GO:0046872">
    <property type="term" value="F:metal ion binding"/>
    <property type="evidence" value="ECO:0007669"/>
    <property type="project" value="UniProtKB-KW"/>
</dbReference>
<evidence type="ECO:0000256" key="10">
    <source>
        <dbReference type="RuleBase" id="RU003925"/>
    </source>
</evidence>